<dbReference type="EMBL" id="JAANQT010000930">
    <property type="protein sequence ID" value="KAG1307518.1"/>
    <property type="molecule type" value="Genomic_DNA"/>
</dbReference>
<accession>A0A9P6X829</accession>
<evidence type="ECO:0000313" key="8">
    <source>
        <dbReference type="EMBL" id="KAG1307518.1"/>
    </source>
</evidence>
<name>A0A9P6X829_RHIOR</name>
<comment type="similarity">
    <text evidence="2">Belongs to the REXO1/REXO3 family.</text>
</comment>
<dbReference type="OrthoDB" id="8191639at2759"/>
<dbReference type="InterPro" id="IPR013520">
    <property type="entry name" value="Ribonucl_H"/>
</dbReference>
<keyword evidence="5" id="KW-0269">Exonuclease</keyword>
<keyword evidence="9" id="KW-1185">Reference proteome</keyword>
<reference evidence="8" key="1">
    <citation type="journal article" date="2020" name="Microb. Genom.">
        <title>Genetic diversity of clinical and environmental Mucorales isolates obtained from an investigation of mucormycosis cases among solid organ transplant recipients.</title>
        <authorList>
            <person name="Nguyen M.H."/>
            <person name="Kaul D."/>
            <person name="Muto C."/>
            <person name="Cheng S.J."/>
            <person name="Richter R.A."/>
            <person name="Bruno V.M."/>
            <person name="Liu G."/>
            <person name="Beyhan S."/>
            <person name="Sundermann A.J."/>
            <person name="Mounaud S."/>
            <person name="Pasculle A.W."/>
            <person name="Nierman W.C."/>
            <person name="Driscoll E."/>
            <person name="Cumbie R."/>
            <person name="Clancy C.J."/>
            <person name="Dupont C.L."/>
        </authorList>
    </citation>
    <scope>NUCLEOTIDE SEQUENCE</scope>
    <source>
        <strain evidence="8">GL11</strain>
    </source>
</reference>
<dbReference type="Proteomes" id="UP000716291">
    <property type="component" value="Unassembled WGS sequence"/>
</dbReference>
<dbReference type="InterPro" id="IPR034922">
    <property type="entry name" value="REX1-like_exo"/>
</dbReference>
<dbReference type="SMART" id="SM00479">
    <property type="entry name" value="EXOIII"/>
    <property type="match status" value="1"/>
</dbReference>
<evidence type="ECO:0000256" key="1">
    <source>
        <dbReference type="ARBA" id="ARBA00004123"/>
    </source>
</evidence>
<keyword evidence="6" id="KW-0539">Nucleus</keyword>
<dbReference type="GO" id="GO:0005634">
    <property type="term" value="C:nucleus"/>
    <property type="evidence" value="ECO:0007669"/>
    <property type="project" value="UniProtKB-SubCell"/>
</dbReference>
<dbReference type="CDD" id="cd06145">
    <property type="entry name" value="REX1_like"/>
    <property type="match status" value="1"/>
</dbReference>
<dbReference type="AlphaFoldDB" id="A0A9P6X829"/>
<dbReference type="Gene3D" id="3.30.420.10">
    <property type="entry name" value="Ribonuclease H-like superfamily/Ribonuclease H"/>
    <property type="match status" value="1"/>
</dbReference>
<proteinExistence type="inferred from homology"/>
<organism evidence="8 9">
    <name type="scientific">Rhizopus oryzae</name>
    <name type="common">Mucormycosis agent</name>
    <name type="synonym">Rhizopus arrhizus var. delemar</name>
    <dbReference type="NCBI Taxonomy" id="64495"/>
    <lineage>
        <taxon>Eukaryota</taxon>
        <taxon>Fungi</taxon>
        <taxon>Fungi incertae sedis</taxon>
        <taxon>Mucoromycota</taxon>
        <taxon>Mucoromycotina</taxon>
        <taxon>Mucoromycetes</taxon>
        <taxon>Mucorales</taxon>
        <taxon>Mucorineae</taxon>
        <taxon>Rhizopodaceae</taxon>
        <taxon>Rhizopus</taxon>
    </lineage>
</organism>
<sequence length="472" mass="52246">MTTTASTVTTSLPRKVVTTVPSSKHPVSALAAYKARLNKPTADTTPTAAAATVASINTTKRVAHTTTSNSKPTGPPAILPNIRSKIPIKDRQIPKKKLIANKLFEGYKRIYDPILSLRPTIATEHAEQQEAIILNSTANLAGYKQKAVSILGSLKKRPVSTGPEDVGIDGEWKDPALKQNDLKALLERLDDCIVSLDGLQELGYPLPDLLHSAEEESKIEVGSQAVCDRCQKVYVVKDILDKSDAEVCLHHPRRMKTVLVNGEKKRVYRCCEDALESIGCARGPHVYKEDNLNALHNKIPFIRAPVYDSNNTNRRKLVALDCEMGYTTAGMELIRLTVVDEEKNKLLDELVLPSNMVIDLNTQFSGVKTLEGVKHDLFSLRKELFKYVDQDTVIVGHGLENDMCALRLIHTKIVDTVALFPHKAGLPYRNSLRTLASAITKKFIQEGSDGHDSLEDASICIDLLKEYIKRKK</sequence>
<dbReference type="InterPro" id="IPR012337">
    <property type="entry name" value="RNaseH-like_sf"/>
</dbReference>
<evidence type="ECO:0000256" key="6">
    <source>
        <dbReference type="ARBA" id="ARBA00023242"/>
    </source>
</evidence>
<dbReference type="GO" id="GO:0004527">
    <property type="term" value="F:exonuclease activity"/>
    <property type="evidence" value="ECO:0007669"/>
    <property type="project" value="UniProtKB-KW"/>
</dbReference>
<dbReference type="FunFam" id="3.30.420.10:FF:000031">
    <property type="entry name" value="RNA exonuclease 1"/>
    <property type="match status" value="1"/>
</dbReference>
<evidence type="ECO:0000256" key="3">
    <source>
        <dbReference type="ARBA" id="ARBA00022722"/>
    </source>
</evidence>
<dbReference type="PANTHER" id="PTHR12801">
    <property type="entry name" value="RNA EXONUCLEASE REXO1 / RECO3 FAMILY MEMBER-RELATED"/>
    <property type="match status" value="1"/>
</dbReference>
<protein>
    <recommendedName>
        <fullName evidence="7">Exonuclease domain-containing protein</fullName>
    </recommendedName>
</protein>
<evidence type="ECO:0000256" key="5">
    <source>
        <dbReference type="ARBA" id="ARBA00022839"/>
    </source>
</evidence>
<evidence type="ECO:0000313" key="9">
    <source>
        <dbReference type="Proteomes" id="UP000716291"/>
    </source>
</evidence>
<evidence type="ECO:0000259" key="7">
    <source>
        <dbReference type="SMART" id="SM00479"/>
    </source>
</evidence>
<evidence type="ECO:0000256" key="2">
    <source>
        <dbReference type="ARBA" id="ARBA00006357"/>
    </source>
</evidence>
<dbReference type="PANTHER" id="PTHR12801:SF115">
    <property type="entry name" value="FI18136P1-RELATED"/>
    <property type="match status" value="1"/>
</dbReference>
<comment type="subcellular location">
    <subcellularLocation>
        <location evidence="1">Nucleus</location>
    </subcellularLocation>
</comment>
<dbReference type="InterPro" id="IPR047021">
    <property type="entry name" value="REXO1/3/4-like"/>
</dbReference>
<evidence type="ECO:0000256" key="4">
    <source>
        <dbReference type="ARBA" id="ARBA00022801"/>
    </source>
</evidence>
<dbReference type="SUPFAM" id="SSF53098">
    <property type="entry name" value="Ribonuclease H-like"/>
    <property type="match status" value="1"/>
</dbReference>
<keyword evidence="3" id="KW-0540">Nuclease</keyword>
<gene>
    <name evidence="8" type="ORF">G6F64_006752</name>
</gene>
<dbReference type="InterPro" id="IPR036397">
    <property type="entry name" value="RNaseH_sf"/>
</dbReference>
<feature type="domain" description="Exonuclease" evidence="7">
    <location>
        <begin position="316"/>
        <end position="472"/>
    </location>
</feature>
<keyword evidence="4" id="KW-0378">Hydrolase</keyword>
<dbReference type="GO" id="GO:0003676">
    <property type="term" value="F:nucleic acid binding"/>
    <property type="evidence" value="ECO:0007669"/>
    <property type="project" value="InterPro"/>
</dbReference>
<dbReference type="GO" id="GO:0010629">
    <property type="term" value="P:negative regulation of gene expression"/>
    <property type="evidence" value="ECO:0007669"/>
    <property type="project" value="UniProtKB-ARBA"/>
</dbReference>
<comment type="caution">
    <text evidence="8">The sequence shown here is derived from an EMBL/GenBank/DDBJ whole genome shotgun (WGS) entry which is preliminary data.</text>
</comment>